<evidence type="ECO:0000313" key="7">
    <source>
        <dbReference type="Proteomes" id="UP000800093"/>
    </source>
</evidence>
<feature type="compositionally biased region" description="Polar residues" evidence="4">
    <location>
        <begin position="221"/>
        <end position="233"/>
    </location>
</feature>
<organism evidence="6 7">
    <name type="scientific">Lojkania enalia</name>
    <dbReference type="NCBI Taxonomy" id="147567"/>
    <lineage>
        <taxon>Eukaryota</taxon>
        <taxon>Fungi</taxon>
        <taxon>Dikarya</taxon>
        <taxon>Ascomycota</taxon>
        <taxon>Pezizomycotina</taxon>
        <taxon>Dothideomycetes</taxon>
        <taxon>Pleosporomycetidae</taxon>
        <taxon>Pleosporales</taxon>
        <taxon>Pleosporales incertae sedis</taxon>
        <taxon>Lojkania</taxon>
    </lineage>
</organism>
<feature type="compositionally biased region" description="Polar residues" evidence="4">
    <location>
        <begin position="241"/>
        <end position="250"/>
    </location>
</feature>
<feature type="compositionally biased region" description="Polar residues" evidence="4">
    <location>
        <begin position="464"/>
        <end position="475"/>
    </location>
</feature>
<dbReference type="SUPFAM" id="SSF47370">
    <property type="entry name" value="Bromodomain"/>
    <property type="match status" value="1"/>
</dbReference>
<feature type="compositionally biased region" description="Pro residues" evidence="4">
    <location>
        <begin position="414"/>
        <end position="424"/>
    </location>
</feature>
<reference evidence="7" key="1">
    <citation type="journal article" date="2020" name="Stud. Mycol.">
        <title>101 Dothideomycetes genomes: A test case for predicting lifestyles and emergence of pathogens.</title>
        <authorList>
            <person name="Haridas S."/>
            <person name="Albert R."/>
            <person name="Binder M."/>
            <person name="Bloem J."/>
            <person name="LaButti K."/>
            <person name="Salamov A."/>
            <person name="Andreopoulos B."/>
            <person name="Baker S."/>
            <person name="Barry K."/>
            <person name="Bills G."/>
            <person name="Bluhm B."/>
            <person name="Cannon C."/>
            <person name="Castanera R."/>
            <person name="Culley D."/>
            <person name="Daum C."/>
            <person name="Ezra D."/>
            <person name="Gonzalez J."/>
            <person name="Henrissat B."/>
            <person name="Kuo A."/>
            <person name="Liang C."/>
            <person name="Lipzen A."/>
            <person name="Lutzoni F."/>
            <person name="Magnuson J."/>
            <person name="Mondo S."/>
            <person name="Nolan M."/>
            <person name="Ohm R."/>
            <person name="Pangilinan J."/>
            <person name="Park H.-J."/>
            <person name="Ramirez L."/>
            <person name="Alfaro M."/>
            <person name="Sun H."/>
            <person name="Tritt A."/>
            <person name="Yoshinaga Y."/>
            <person name="Zwiers L.-H."/>
            <person name="Turgeon B."/>
            <person name="Goodwin S."/>
            <person name="Spatafora J."/>
            <person name="Crous P."/>
            <person name="Grigoriev I."/>
        </authorList>
    </citation>
    <scope>NUCLEOTIDE SEQUENCE [LARGE SCALE GENOMIC DNA]</scope>
    <source>
        <strain evidence="7">CBS 304.66</strain>
    </source>
</reference>
<dbReference type="EMBL" id="ML986629">
    <property type="protein sequence ID" value="KAF2263201.1"/>
    <property type="molecule type" value="Genomic_DNA"/>
</dbReference>
<feature type="compositionally biased region" description="Low complexity" evidence="4">
    <location>
        <begin position="546"/>
        <end position="558"/>
    </location>
</feature>
<evidence type="ECO:0000313" key="6">
    <source>
        <dbReference type="EMBL" id="KAF2263201.1"/>
    </source>
</evidence>
<dbReference type="InterPro" id="IPR036427">
    <property type="entry name" value="Bromodomain-like_sf"/>
</dbReference>
<feature type="compositionally biased region" description="Polar residues" evidence="4">
    <location>
        <begin position="375"/>
        <end position="385"/>
    </location>
</feature>
<feature type="compositionally biased region" description="Polar residues" evidence="4">
    <location>
        <begin position="616"/>
        <end position="625"/>
    </location>
</feature>
<dbReference type="OrthoDB" id="21449at2759"/>
<evidence type="ECO:0000256" key="2">
    <source>
        <dbReference type="PROSITE-ProRule" id="PRU00035"/>
    </source>
</evidence>
<evidence type="ECO:0000256" key="1">
    <source>
        <dbReference type="ARBA" id="ARBA00023117"/>
    </source>
</evidence>
<dbReference type="Pfam" id="PF00439">
    <property type="entry name" value="Bromodomain"/>
    <property type="match status" value="1"/>
</dbReference>
<dbReference type="Proteomes" id="UP000800093">
    <property type="component" value="Unassembled WGS sequence"/>
</dbReference>
<dbReference type="PANTHER" id="PTHR15398">
    <property type="entry name" value="BROMODOMAIN-CONTAINING PROTEIN 8"/>
    <property type="match status" value="1"/>
</dbReference>
<feature type="compositionally biased region" description="Pro residues" evidence="4">
    <location>
        <begin position="259"/>
        <end position="269"/>
    </location>
</feature>
<protein>
    <recommendedName>
        <fullName evidence="5">Bromo domain-containing protein</fullName>
    </recommendedName>
</protein>
<feature type="compositionally biased region" description="Basic residues" evidence="4">
    <location>
        <begin position="560"/>
        <end position="569"/>
    </location>
</feature>
<feature type="region of interest" description="Disordered" evidence="4">
    <location>
        <begin position="74"/>
        <end position="113"/>
    </location>
</feature>
<comment type="caution">
    <text evidence="6">The sequence shown here is derived from an EMBL/GenBank/DDBJ whole genome shotgun (WGS) entry which is preliminary data.</text>
</comment>
<dbReference type="AlphaFoldDB" id="A0A9P4N7X6"/>
<dbReference type="InterPro" id="IPR001487">
    <property type="entry name" value="Bromodomain"/>
</dbReference>
<feature type="compositionally biased region" description="Polar residues" evidence="4">
    <location>
        <begin position="442"/>
        <end position="451"/>
    </location>
</feature>
<feature type="region of interest" description="Disordered" evidence="4">
    <location>
        <begin position="159"/>
        <end position="719"/>
    </location>
</feature>
<dbReference type="GO" id="GO:0006325">
    <property type="term" value="P:chromatin organization"/>
    <property type="evidence" value="ECO:0007669"/>
    <property type="project" value="UniProtKB-ARBA"/>
</dbReference>
<gene>
    <name evidence="6" type="ORF">CC78DRAFT_534204</name>
</gene>
<keyword evidence="1 2" id="KW-0103">Bromodomain</keyword>
<feature type="region of interest" description="Disordered" evidence="4">
    <location>
        <begin position="861"/>
        <end position="894"/>
    </location>
</feature>
<feature type="compositionally biased region" description="Basic residues" evidence="4">
    <location>
        <begin position="603"/>
        <end position="614"/>
    </location>
</feature>
<feature type="compositionally biased region" description="Low complexity" evidence="4">
    <location>
        <begin position="578"/>
        <end position="587"/>
    </location>
</feature>
<feature type="compositionally biased region" description="Low complexity" evidence="4">
    <location>
        <begin position="425"/>
        <end position="434"/>
    </location>
</feature>
<dbReference type="PANTHER" id="PTHR15398:SF4">
    <property type="entry name" value="BROMODOMAIN-CONTAINING PROTEIN 8 ISOFORM X1"/>
    <property type="match status" value="1"/>
</dbReference>
<dbReference type="PROSITE" id="PS50014">
    <property type="entry name" value="BROMODOMAIN_2"/>
    <property type="match status" value="1"/>
</dbReference>
<feature type="compositionally biased region" description="Polar residues" evidence="4">
    <location>
        <begin position="394"/>
        <end position="408"/>
    </location>
</feature>
<evidence type="ECO:0000259" key="5">
    <source>
        <dbReference type="PROSITE" id="PS50014"/>
    </source>
</evidence>
<name>A0A9P4N7X6_9PLEO</name>
<proteinExistence type="predicted"/>
<feature type="compositionally biased region" description="Polar residues" evidence="4">
    <location>
        <begin position="492"/>
        <end position="505"/>
    </location>
</feature>
<feature type="domain" description="Bromo" evidence="5">
    <location>
        <begin position="738"/>
        <end position="843"/>
    </location>
</feature>
<dbReference type="Gene3D" id="1.20.920.10">
    <property type="entry name" value="Bromodomain-like"/>
    <property type="match status" value="1"/>
</dbReference>
<accession>A0A9P4N7X6</accession>
<feature type="coiled-coil region" evidence="3">
    <location>
        <begin position="127"/>
        <end position="154"/>
    </location>
</feature>
<feature type="compositionally biased region" description="Basic residues" evidence="4">
    <location>
        <begin position="680"/>
        <end position="697"/>
    </location>
</feature>
<evidence type="ECO:0000256" key="4">
    <source>
        <dbReference type="SAM" id="MobiDB-lite"/>
    </source>
</evidence>
<sequence>MNTSLTAYTHLESLLLFQSLVVHGIEPPAFSRISELLKNNPQIRGHSRFESGRLSPDALRNLYLHLLKEEIKSERQDDASDVDGQSGERRNMRKRKAPSPSPPTAQEASRRRDLIPKLVNRLYARYRTAITNQIREDEQKYERLQRELQEIECGEWDSHLRERVKGKSPKPSSPGLARRSPPLPQKQLTPGPGTQLAVQDGLPPGSPSDNIQIPDGPQLTGMGNQKSAPQNGQILADRNTKIPTVSPRNEPTQTQTPSTPQPILGPAPTPQQSRGPQVVIPPPRFSSSQLTVAGPNGAPSHTHRSPYPPPTSQGQGQIPQEVPPSATPHAPGQLSQPHTQTPVPIAPPPAAPAHSQTIQPLGGNGVPQYGPMSGPSPQFSPTQQRYPGPHPNLTDPQSPGVQTPQQQRALFPAPSQPAYPPPQQPQAGQLPPGGVMLPPFQVSLQDPSRAQHQPDPLHHAQVATPMNNRQLSAKTASPAGSFGAGVAPFYPPTSQGRSSLSTPLSVHTPLSVPVTPRSAKTLWKPSAKNLATPLVPRPEVNPIDDLPSLQQPKQSQQKVKATKKPRSKAKLKDKVEAESAAEPVAEPETTEGHTPGAGNLQSRTRRKAPARRTRLGSITSSQAGGSNRDRSRSQSIVSHTETVAADNESQAGYHVKTEPGTSVDVIEEESVGTLSQHSTSRGRGRMMKSFHSSKRKRDAREPSVADSEDQPSTPGLPRTIIAPRHFSRMCNPIMNDITSHKHASIFTTAVRAKDAEGYYDIIKRPTDLRSIQKAINAGTKLVTTAANDTPTGSPGGSGGIIELPMTTDVIPPKAIVNSAQLERELMRMFVNAVMFNAGEEGVVEDTREMFENVQHSVSNWRSIEPTSGRLEVEETPPVAAPEEEAPAAAKRRKV</sequence>
<evidence type="ECO:0000256" key="3">
    <source>
        <dbReference type="SAM" id="Coils"/>
    </source>
</evidence>
<dbReference type="GO" id="GO:0035267">
    <property type="term" value="C:NuA4 histone acetyltransferase complex"/>
    <property type="evidence" value="ECO:0007669"/>
    <property type="project" value="TreeGrafter"/>
</dbReference>
<keyword evidence="3" id="KW-0175">Coiled coil</keyword>
<keyword evidence="7" id="KW-1185">Reference proteome</keyword>